<dbReference type="Proteomes" id="UP000177025">
    <property type="component" value="Unassembled WGS sequence"/>
</dbReference>
<dbReference type="NCBIfam" id="NF005394">
    <property type="entry name" value="PRK06939.1"/>
    <property type="match status" value="1"/>
</dbReference>
<dbReference type="EC" id="2.3.1.29" evidence="6"/>
<keyword evidence="3 6" id="KW-0808">Transferase</keyword>
<organism evidence="8 9">
    <name type="scientific">candidate division WOR-3 bacterium RBG_13_43_14</name>
    <dbReference type="NCBI Taxonomy" id="1802590"/>
    <lineage>
        <taxon>Bacteria</taxon>
        <taxon>Bacteria division WOR-3</taxon>
    </lineage>
</organism>
<evidence type="ECO:0000256" key="4">
    <source>
        <dbReference type="ARBA" id="ARBA00022898"/>
    </source>
</evidence>
<dbReference type="GO" id="GO:0005737">
    <property type="term" value="C:cytoplasm"/>
    <property type="evidence" value="ECO:0007669"/>
    <property type="project" value="UniProtKB-ARBA"/>
</dbReference>
<dbReference type="GO" id="GO:0030170">
    <property type="term" value="F:pyridoxal phosphate binding"/>
    <property type="evidence" value="ECO:0007669"/>
    <property type="project" value="UniProtKB-UniRule"/>
</dbReference>
<keyword evidence="5 6" id="KW-0012">Acyltransferase</keyword>
<name>A0A1F4UB73_UNCW3</name>
<comment type="pathway">
    <text evidence="6">Amino-acid degradation; L-threonine degradation via oxydo-reductase pathway; glycine from L-threonine: step 2/2.</text>
</comment>
<evidence type="ECO:0000256" key="2">
    <source>
        <dbReference type="ARBA" id="ARBA00010008"/>
    </source>
</evidence>
<dbReference type="FunFam" id="3.40.640.10:FF:000006">
    <property type="entry name" value="5-aminolevulinate synthase, mitochondrial"/>
    <property type="match status" value="1"/>
</dbReference>
<accession>A0A1F4UB73</accession>
<keyword evidence="4 6" id="KW-0663">Pyridoxal phosphate</keyword>
<dbReference type="PANTHER" id="PTHR13693:SF102">
    <property type="entry name" value="2-AMINO-3-KETOBUTYRATE COENZYME A LIGASE, MITOCHONDRIAL"/>
    <property type="match status" value="1"/>
</dbReference>
<feature type="binding site" evidence="6">
    <location>
        <position position="143"/>
    </location>
    <ligand>
        <name>substrate</name>
    </ligand>
</feature>
<dbReference type="GO" id="GO:0008890">
    <property type="term" value="F:glycine C-acetyltransferase activity"/>
    <property type="evidence" value="ECO:0007669"/>
    <property type="project" value="UniProtKB-UniRule"/>
</dbReference>
<dbReference type="GO" id="GO:0019518">
    <property type="term" value="P:L-threonine catabolic process to glycine"/>
    <property type="evidence" value="ECO:0007669"/>
    <property type="project" value="UniProtKB-UniRule"/>
</dbReference>
<proteinExistence type="inferred from homology"/>
<dbReference type="AlphaFoldDB" id="A0A1F4UB73"/>
<dbReference type="Gene3D" id="3.40.640.10">
    <property type="entry name" value="Type I PLP-dependent aspartate aminotransferase-like (Major domain)"/>
    <property type="match status" value="1"/>
</dbReference>
<dbReference type="InterPro" id="IPR015421">
    <property type="entry name" value="PyrdxlP-dep_Trfase_major"/>
</dbReference>
<dbReference type="PROSITE" id="PS00599">
    <property type="entry name" value="AA_TRANSFER_CLASS_2"/>
    <property type="match status" value="1"/>
</dbReference>
<reference evidence="8 9" key="1">
    <citation type="journal article" date="2016" name="Nat. Commun.">
        <title>Thousands of microbial genomes shed light on interconnected biogeochemical processes in an aquifer system.</title>
        <authorList>
            <person name="Anantharaman K."/>
            <person name="Brown C.T."/>
            <person name="Hug L.A."/>
            <person name="Sharon I."/>
            <person name="Castelle C.J."/>
            <person name="Probst A.J."/>
            <person name="Thomas B.C."/>
            <person name="Singh A."/>
            <person name="Wilkins M.J."/>
            <person name="Karaoz U."/>
            <person name="Brodie E.L."/>
            <person name="Williams K.H."/>
            <person name="Hubbard S.S."/>
            <person name="Banfield J.F."/>
        </authorList>
    </citation>
    <scope>NUCLEOTIDE SEQUENCE [LARGE SCALE GENOMIC DNA]</scope>
</reference>
<dbReference type="SUPFAM" id="SSF53383">
    <property type="entry name" value="PLP-dependent transferases"/>
    <property type="match status" value="1"/>
</dbReference>
<evidence type="ECO:0000256" key="3">
    <source>
        <dbReference type="ARBA" id="ARBA00022679"/>
    </source>
</evidence>
<gene>
    <name evidence="6" type="primary">kbl</name>
    <name evidence="8" type="ORF">A2Y85_03975</name>
</gene>
<dbReference type="InterPro" id="IPR004839">
    <property type="entry name" value="Aminotransferase_I/II_large"/>
</dbReference>
<comment type="catalytic activity">
    <reaction evidence="6">
        <text>glycine + acetyl-CoA = (2S)-2-amino-3-oxobutanoate + CoA</text>
        <dbReference type="Rhea" id="RHEA:20736"/>
        <dbReference type="ChEBI" id="CHEBI:57287"/>
        <dbReference type="ChEBI" id="CHEBI:57288"/>
        <dbReference type="ChEBI" id="CHEBI:57305"/>
        <dbReference type="ChEBI" id="CHEBI:78948"/>
        <dbReference type="EC" id="2.3.1.29"/>
    </reaction>
</comment>
<comment type="caution">
    <text evidence="8">The sequence shown here is derived from an EMBL/GenBank/DDBJ whole genome shotgun (WGS) entry which is preliminary data.</text>
</comment>
<dbReference type="InterPro" id="IPR015424">
    <property type="entry name" value="PyrdxlP-dep_Trfase"/>
</dbReference>
<comment type="pathway">
    <text evidence="1">Cofactor biosynthesis; biotin biosynthesis.</text>
</comment>
<comment type="subunit">
    <text evidence="6">Homodimer.</text>
</comment>
<feature type="binding site" evidence="6">
    <location>
        <begin position="279"/>
        <end position="280"/>
    </location>
    <ligand>
        <name>pyridoxal 5'-phosphate</name>
        <dbReference type="ChEBI" id="CHEBI:597326"/>
        <note>ligand shared between dimeric partners</note>
    </ligand>
</feature>
<dbReference type="InterPro" id="IPR050087">
    <property type="entry name" value="AON_synthase_class-II"/>
</dbReference>
<protein>
    <recommendedName>
        <fullName evidence="6">2-amino-3-ketobutyrate coenzyme A ligase</fullName>
        <shortName evidence="6">AKB ligase</shortName>
        <ecNumber evidence="6">2.3.1.29</ecNumber>
    </recommendedName>
    <alternativeName>
        <fullName evidence="6">Glycine acetyltransferase</fullName>
    </alternativeName>
</protein>
<feature type="modified residue" description="N6-(pyridoxal phosphate)lysine" evidence="6">
    <location>
        <position position="249"/>
    </location>
</feature>
<evidence type="ECO:0000313" key="9">
    <source>
        <dbReference type="Proteomes" id="UP000177025"/>
    </source>
</evidence>
<dbReference type="CDD" id="cd06454">
    <property type="entry name" value="KBL_like"/>
    <property type="match status" value="1"/>
</dbReference>
<evidence type="ECO:0000259" key="7">
    <source>
        <dbReference type="Pfam" id="PF00155"/>
    </source>
</evidence>
<dbReference type="FunFam" id="3.90.1150.10:FF:000004">
    <property type="entry name" value="2-amino-3-ketobutyrate coenzyme A ligase"/>
    <property type="match status" value="1"/>
</dbReference>
<feature type="domain" description="Aminotransferase class I/classII large" evidence="7">
    <location>
        <begin position="50"/>
        <end position="391"/>
    </location>
</feature>
<feature type="binding site" description="in other chain" evidence="6">
    <location>
        <begin position="246"/>
        <end position="249"/>
    </location>
    <ligand>
        <name>pyridoxal 5'-phosphate</name>
        <dbReference type="ChEBI" id="CHEBI:597326"/>
        <note>ligand shared between dimeric partners</note>
    </ligand>
</feature>
<dbReference type="InterPro" id="IPR015422">
    <property type="entry name" value="PyrdxlP-dep_Trfase_small"/>
</dbReference>
<dbReference type="PANTHER" id="PTHR13693">
    <property type="entry name" value="CLASS II AMINOTRANSFERASE/8-AMINO-7-OXONONANOATE SYNTHASE"/>
    <property type="match status" value="1"/>
</dbReference>
<evidence type="ECO:0000313" key="8">
    <source>
        <dbReference type="EMBL" id="OGC42119.1"/>
    </source>
</evidence>
<comment type="caution">
    <text evidence="6">Lacks conserved residue(s) required for the propagation of feature annotation.</text>
</comment>
<dbReference type="UniPathway" id="UPA00046">
    <property type="reaction ID" value="UER00506"/>
</dbReference>
<comment type="cofactor">
    <cofactor evidence="6">
        <name>pyridoxal 5'-phosphate</name>
        <dbReference type="ChEBI" id="CHEBI:597326"/>
    </cofactor>
    <text evidence="6">Binds 1 pyridoxal phosphate per subunit.</text>
</comment>
<sequence length="415" mass="46194">MAYSNKARDFFSNELKNINTAGTFKEERYIESPQGANINVEFPVGAKPKEVLNFCANNYLGLSSHPEVIEAAHQGLNERGYGMSSVRFICGTQDIHKELETKLTKFLGTEDTILFPSCMDANAGVFDVVLDKEDAMISDRLVHASIVDGMRLCKAQLYNYKHSNMDHLEEKLKETQNLRLRMIITDGVFSMDGDIAKLDEICDLAEKYDAMVMVDDSHATGFMGKNGRGTHEHCGVIGRIDIITTTLGKALGGASGGCVSGRKEIVDLCRQRARPYLFSNTMPPVIVAAANKVIDLISKTTDRRDKLEKNTKYFRDKMTAAGFDIREGVHPIVPIMLYNAKLAQDMARDLYEEGIYVIGFSFPVVPKGQARIRVQVSAAHEKEHLDKAIAAFTKIGAKYQILGKKKDEIIAQYGY</sequence>
<dbReference type="HAMAP" id="MF_00985">
    <property type="entry name" value="2am3keto_CoA_ligase"/>
    <property type="match status" value="1"/>
</dbReference>
<feature type="binding site" description="in other chain" evidence="6">
    <location>
        <position position="190"/>
    </location>
    <ligand>
        <name>pyridoxal 5'-phosphate</name>
        <dbReference type="ChEBI" id="CHEBI:597326"/>
        <note>ligand shared between dimeric partners</note>
    </ligand>
</feature>
<feature type="binding site" description="in other chain" evidence="6">
    <location>
        <begin position="215"/>
        <end position="218"/>
    </location>
    <ligand>
        <name>pyridoxal 5'-phosphate</name>
        <dbReference type="ChEBI" id="CHEBI:597326"/>
        <note>ligand shared between dimeric partners</note>
    </ligand>
</feature>
<dbReference type="Pfam" id="PF00155">
    <property type="entry name" value="Aminotran_1_2"/>
    <property type="match status" value="1"/>
</dbReference>
<dbReference type="InterPro" id="IPR001917">
    <property type="entry name" value="Aminotrans_II_pyridoxalP_BS"/>
</dbReference>
<feature type="binding site" evidence="6">
    <location>
        <position position="373"/>
    </location>
    <ligand>
        <name>substrate</name>
    </ligand>
</feature>
<evidence type="ECO:0000256" key="5">
    <source>
        <dbReference type="ARBA" id="ARBA00023315"/>
    </source>
</evidence>
<dbReference type="InterPro" id="IPR011282">
    <property type="entry name" value="2am3keto_CoA_ligase"/>
</dbReference>
<evidence type="ECO:0000256" key="6">
    <source>
        <dbReference type="HAMAP-Rule" id="MF_00985"/>
    </source>
</evidence>
<dbReference type="NCBIfam" id="TIGR01822">
    <property type="entry name" value="2am3keto_CoA"/>
    <property type="match status" value="1"/>
</dbReference>
<dbReference type="Gene3D" id="3.90.1150.10">
    <property type="entry name" value="Aspartate Aminotransferase, domain 1"/>
    <property type="match status" value="1"/>
</dbReference>
<dbReference type="EMBL" id="MEUM01000082">
    <property type="protein sequence ID" value="OGC42119.1"/>
    <property type="molecule type" value="Genomic_DNA"/>
</dbReference>
<evidence type="ECO:0000256" key="1">
    <source>
        <dbReference type="ARBA" id="ARBA00004746"/>
    </source>
</evidence>
<comment type="similarity">
    <text evidence="2">Belongs to the class-II pyridoxal-phosphate-dependent aminotransferase family. BioF subfamily.</text>
</comment>
<comment type="function">
    <text evidence="6">Catalyzes the cleavage of 2-amino-3-ketobutyrate to glycine and acetyl-CoA.</text>
</comment>